<protein>
    <submittedName>
        <fullName evidence="5">Anti-sigma factor family protein</fullName>
    </submittedName>
</protein>
<keyword evidence="6" id="KW-1185">Reference proteome</keyword>
<evidence type="ECO:0000256" key="2">
    <source>
        <dbReference type="ARBA" id="ARBA00023163"/>
    </source>
</evidence>
<dbReference type="Proteomes" id="UP001595923">
    <property type="component" value="Unassembled WGS sequence"/>
</dbReference>
<dbReference type="Gene3D" id="1.10.10.1320">
    <property type="entry name" value="Anti-sigma factor, zinc-finger domain"/>
    <property type="match status" value="1"/>
</dbReference>
<evidence type="ECO:0000313" key="6">
    <source>
        <dbReference type="Proteomes" id="UP001595923"/>
    </source>
</evidence>
<feature type="region of interest" description="Disordered" evidence="3">
    <location>
        <begin position="186"/>
        <end position="252"/>
    </location>
</feature>
<sequence length="303" mass="30710">MTSHVDADTLALSAEGLLEDQEERSVREHVAECAECAEQLTELAGVSRILAEVPAPPLPDTVAARLDDALRAEADARRSRLSGAVPVPTAPAAAGGNVVPLRSRFGSGRWLPYLAAAAAAVVVIGGGAAVVRGALAPDAGTPTAAAPDGQQSDQPDPDAAQPYRPLMLETGTRYTDDDLADQASGVLADTESVVAEDAPESDTGGSEPMSQAESPAIPSEVASCVHSLSGEGARRPELIDRAEFRPSGDDSGAEDAWVVYLAAEPGDAPAAGSYDVVVLSAGCTGGGDPADHVLAETTVSAPE</sequence>
<proteinExistence type="predicted"/>
<keyword evidence="2" id="KW-0804">Transcription</keyword>
<name>A0ABV9E300_9ACTN</name>
<evidence type="ECO:0000313" key="5">
    <source>
        <dbReference type="EMBL" id="MFC4564383.1"/>
    </source>
</evidence>
<comment type="caution">
    <text evidence="5">The sequence shown here is derived from an EMBL/GenBank/DDBJ whole genome shotgun (WGS) entry which is preliminary data.</text>
</comment>
<dbReference type="InterPro" id="IPR041916">
    <property type="entry name" value="Anti_sigma_zinc_sf"/>
</dbReference>
<keyword evidence="4" id="KW-1133">Transmembrane helix</keyword>
<feature type="compositionally biased region" description="Basic and acidic residues" evidence="3">
    <location>
        <begin position="232"/>
        <end position="248"/>
    </location>
</feature>
<keyword evidence="1" id="KW-0805">Transcription regulation</keyword>
<feature type="transmembrane region" description="Helical" evidence="4">
    <location>
        <begin position="110"/>
        <end position="131"/>
    </location>
</feature>
<gene>
    <name evidence="5" type="ORF">ACFO4E_21185</name>
</gene>
<keyword evidence="4" id="KW-0472">Membrane</keyword>
<organism evidence="5 6">
    <name type="scientific">Nocardiopsis mangrovi</name>
    <dbReference type="NCBI Taxonomy" id="1179818"/>
    <lineage>
        <taxon>Bacteria</taxon>
        <taxon>Bacillati</taxon>
        <taxon>Actinomycetota</taxon>
        <taxon>Actinomycetes</taxon>
        <taxon>Streptosporangiales</taxon>
        <taxon>Nocardiopsidaceae</taxon>
        <taxon>Nocardiopsis</taxon>
    </lineage>
</organism>
<accession>A0ABV9E300</accession>
<evidence type="ECO:0000256" key="3">
    <source>
        <dbReference type="SAM" id="MobiDB-lite"/>
    </source>
</evidence>
<feature type="compositionally biased region" description="Low complexity" evidence="3">
    <location>
        <begin position="140"/>
        <end position="162"/>
    </location>
</feature>
<keyword evidence="4" id="KW-0812">Transmembrane</keyword>
<evidence type="ECO:0000256" key="1">
    <source>
        <dbReference type="ARBA" id="ARBA00023015"/>
    </source>
</evidence>
<reference evidence="6" key="1">
    <citation type="journal article" date="2019" name="Int. J. Syst. Evol. Microbiol.">
        <title>The Global Catalogue of Microorganisms (GCM) 10K type strain sequencing project: providing services to taxonomists for standard genome sequencing and annotation.</title>
        <authorList>
            <consortium name="The Broad Institute Genomics Platform"/>
            <consortium name="The Broad Institute Genome Sequencing Center for Infectious Disease"/>
            <person name="Wu L."/>
            <person name="Ma J."/>
        </authorList>
    </citation>
    <scope>NUCLEOTIDE SEQUENCE [LARGE SCALE GENOMIC DNA]</scope>
    <source>
        <strain evidence="6">XZYJ18</strain>
    </source>
</reference>
<dbReference type="RefSeq" id="WP_378577450.1">
    <property type="nucleotide sequence ID" value="NZ_JBHSFQ010000024.1"/>
</dbReference>
<dbReference type="EMBL" id="JBHSFQ010000024">
    <property type="protein sequence ID" value="MFC4564383.1"/>
    <property type="molecule type" value="Genomic_DNA"/>
</dbReference>
<evidence type="ECO:0000256" key="4">
    <source>
        <dbReference type="SAM" id="Phobius"/>
    </source>
</evidence>
<feature type="region of interest" description="Disordered" evidence="3">
    <location>
        <begin position="140"/>
        <end position="163"/>
    </location>
</feature>